<accession>A0A8T1RXB8</accession>
<dbReference type="SUPFAM" id="SSF47986">
    <property type="entry name" value="DEATH domain"/>
    <property type="match status" value="1"/>
</dbReference>
<organism evidence="9 10">
    <name type="scientific">Chelydra serpentina</name>
    <name type="common">Snapping turtle</name>
    <name type="synonym">Testudo serpentina</name>
    <dbReference type="NCBI Taxonomy" id="8475"/>
    <lineage>
        <taxon>Eukaryota</taxon>
        <taxon>Metazoa</taxon>
        <taxon>Chordata</taxon>
        <taxon>Craniata</taxon>
        <taxon>Vertebrata</taxon>
        <taxon>Euteleostomi</taxon>
        <taxon>Archelosauria</taxon>
        <taxon>Testudinata</taxon>
        <taxon>Testudines</taxon>
        <taxon>Cryptodira</taxon>
        <taxon>Durocryptodira</taxon>
        <taxon>Americhelydia</taxon>
        <taxon>Chelydroidea</taxon>
        <taxon>Chelydridae</taxon>
        <taxon>Chelydra</taxon>
    </lineage>
</organism>
<keyword evidence="10" id="KW-1185">Reference proteome</keyword>
<evidence type="ECO:0000256" key="3">
    <source>
        <dbReference type="ARBA" id="ARBA00023136"/>
    </source>
</evidence>
<comment type="subcellular location">
    <subcellularLocation>
        <location evidence="1">Membrane</location>
    </subcellularLocation>
</comment>
<gene>
    <name evidence="9" type="primary">TNFRSF10B</name>
    <name evidence="9" type="ORF">G0U57_009029</name>
</gene>
<dbReference type="AlphaFoldDB" id="A0A8T1RXB8"/>
<evidence type="ECO:0000256" key="4">
    <source>
        <dbReference type="ARBA" id="ARBA00023157"/>
    </source>
</evidence>
<dbReference type="OrthoDB" id="8848202at2759"/>
<evidence type="ECO:0000313" key="10">
    <source>
        <dbReference type="Proteomes" id="UP000765507"/>
    </source>
</evidence>
<dbReference type="GO" id="GO:0009986">
    <property type="term" value="C:cell surface"/>
    <property type="evidence" value="ECO:0007669"/>
    <property type="project" value="TreeGrafter"/>
</dbReference>
<feature type="transmembrane region" description="Helical" evidence="7">
    <location>
        <begin position="21"/>
        <end position="44"/>
    </location>
</feature>
<dbReference type="InterPro" id="IPR011029">
    <property type="entry name" value="DEATH-like_dom_sf"/>
</dbReference>
<keyword evidence="6" id="KW-0325">Glycoprotein</keyword>
<comment type="caution">
    <text evidence="9">The sequence shown here is derived from an EMBL/GenBank/DDBJ whole genome shotgun (WGS) entry which is preliminary data.</text>
</comment>
<keyword evidence="2" id="KW-0677">Repeat</keyword>
<dbReference type="PANTHER" id="PTHR46330">
    <property type="entry name" value="TUMOR NECROSIS FACTOR RECEPTOR SUPERFAMILY MEMBER 10B"/>
    <property type="match status" value="1"/>
</dbReference>
<dbReference type="PROSITE" id="PS50017">
    <property type="entry name" value="DEATH_DOMAIN"/>
    <property type="match status" value="1"/>
</dbReference>
<dbReference type="Proteomes" id="UP000765507">
    <property type="component" value="Unassembled WGS sequence"/>
</dbReference>
<keyword evidence="4" id="KW-1015">Disulfide bond</keyword>
<protein>
    <submittedName>
        <fullName evidence="9">TNF receptor superfamily member 10b</fullName>
    </submittedName>
</protein>
<dbReference type="PANTHER" id="PTHR46330:SF16">
    <property type="entry name" value="TUMOR NECROSIS FACTOR RECEPTOR SUPERFAMILY MEMBER 22"/>
    <property type="match status" value="1"/>
</dbReference>
<dbReference type="GO" id="GO:0005886">
    <property type="term" value="C:plasma membrane"/>
    <property type="evidence" value="ECO:0007669"/>
    <property type="project" value="TreeGrafter"/>
</dbReference>
<evidence type="ECO:0000256" key="5">
    <source>
        <dbReference type="ARBA" id="ARBA00023170"/>
    </source>
</evidence>
<keyword evidence="7" id="KW-1133">Transmembrane helix</keyword>
<evidence type="ECO:0000313" key="9">
    <source>
        <dbReference type="EMBL" id="KAG6921248.1"/>
    </source>
</evidence>
<keyword evidence="5 9" id="KW-0675">Receptor</keyword>
<evidence type="ECO:0000259" key="8">
    <source>
        <dbReference type="PROSITE" id="PS50017"/>
    </source>
</evidence>
<keyword evidence="3 7" id="KW-0472">Membrane</keyword>
<proteinExistence type="predicted"/>
<evidence type="ECO:0000256" key="1">
    <source>
        <dbReference type="ARBA" id="ARBA00004370"/>
    </source>
</evidence>
<evidence type="ECO:0000256" key="6">
    <source>
        <dbReference type="ARBA" id="ARBA00023180"/>
    </source>
</evidence>
<dbReference type="Gene3D" id="1.10.533.10">
    <property type="entry name" value="Death Domain, Fas"/>
    <property type="match status" value="1"/>
</dbReference>
<dbReference type="GO" id="GO:0036462">
    <property type="term" value="P:TRAIL-activated apoptotic signaling pathway"/>
    <property type="evidence" value="ECO:0007669"/>
    <property type="project" value="TreeGrafter"/>
</dbReference>
<dbReference type="InterPro" id="IPR000488">
    <property type="entry name" value="Death_dom"/>
</dbReference>
<evidence type="ECO:0000256" key="2">
    <source>
        <dbReference type="ARBA" id="ARBA00022737"/>
    </source>
</evidence>
<reference evidence="9 10" key="1">
    <citation type="journal article" date="2020" name="G3 (Bethesda)">
        <title>Draft Genome of the Common Snapping Turtle, Chelydra serpentina, a Model for Phenotypic Plasticity in Reptiles.</title>
        <authorList>
            <person name="Das D."/>
            <person name="Singh S.K."/>
            <person name="Bierstedt J."/>
            <person name="Erickson A."/>
            <person name="Galli G.L.J."/>
            <person name="Crossley D.A. 2nd"/>
            <person name="Rhen T."/>
        </authorList>
    </citation>
    <scope>NUCLEOTIDE SEQUENCE [LARGE SCALE GENOMIC DNA]</scope>
    <source>
        <strain evidence="9">KW</strain>
    </source>
</reference>
<evidence type="ECO:0000256" key="7">
    <source>
        <dbReference type="SAM" id="Phobius"/>
    </source>
</evidence>
<sequence>MNWIYLRTYTTVHRHLLKWSFLKYLVMLFFLFFPELSDSFYYFIKEVPSRNWNMFMRTHLTDNEIDKTTFEHPKNIEERYYQMLIIWKNKFGNEVSIIKLLDSLWNIGLRRSHENLVNHLISKDIITILEAED</sequence>
<keyword evidence="7" id="KW-0812">Transmembrane</keyword>
<dbReference type="InterPro" id="IPR052491">
    <property type="entry name" value="TNFRSF10"/>
</dbReference>
<feature type="domain" description="Death" evidence="8">
    <location>
        <begin position="60"/>
        <end position="120"/>
    </location>
</feature>
<dbReference type="Pfam" id="PF00531">
    <property type="entry name" value="Death"/>
    <property type="match status" value="1"/>
</dbReference>
<dbReference type="EMBL" id="JAHGAV010002377">
    <property type="protein sequence ID" value="KAG6921248.1"/>
    <property type="molecule type" value="Genomic_DNA"/>
</dbReference>
<dbReference type="GO" id="GO:0043065">
    <property type="term" value="P:positive regulation of apoptotic process"/>
    <property type="evidence" value="ECO:0007669"/>
    <property type="project" value="TreeGrafter"/>
</dbReference>
<name>A0A8T1RXB8_CHESE</name>